<feature type="compositionally biased region" description="Acidic residues" evidence="1">
    <location>
        <begin position="63"/>
        <end position="74"/>
    </location>
</feature>
<feature type="transmembrane region" description="Helical" evidence="2">
    <location>
        <begin position="159"/>
        <end position="178"/>
    </location>
</feature>
<feature type="region of interest" description="Disordered" evidence="1">
    <location>
        <begin position="315"/>
        <end position="363"/>
    </location>
</feature>
<keyword evidence="2" id="KW-1133">Transmembrane helix</keyword>
<evidence type="ECO:0000313" key="5">
    <source>
        <dbReference type="Proteomes" id="UP001176961"/>
    </source>
</evidence>
<evidence type="ECO:0000256" key="1">
    <source>
        <dbReference type="SAM" id="MobiDB-lite"/>
    </source>
</evidence>
<protein>
    <submittedName>
        <fullName evidence="4">Uncharacterized protein</fullName>
    </submittedName>
</protein>
<proteinExistence type="predicted"/>
<dbReference type="EMBL" id="CATQJL010000001">
    <property type="protein sequence ID" value="CAJ0589881.1"/>
    <property type="molecule type" value="Genomic_DNA"/>
</dbReference>
<feature type="compositionally biased region" description="Polar residues" evidence="1">
    <location>
        <begin position="352"/>
        <end position="363"/>
    </location>
</feature>
<keyword evidence="5" id="KW-1185">Reference proteome</keyword>
<gene>
    <name evidence="4" type="ORF">CYNAS_LOCUS1864</name>
</gene>
<feature type="region of interest" description="Disordered" evidence="1">
    <location>
        <begin position="48"/>
        <end position="78"/>
    </location>
</feature>
<feature type="chain" id="PRO_5041274475" evidence="3">
    <location>
        <begin position="18"/>
        <end position="363"/>
    </location>
</feature>
<accession>A0AA36GIG6</accession>
<evidence type="ECO:0000256" key="3">
    <source>
        <dbReference type="SAM" id="SignalP"/>
    </source>
</evidence>
<reference evidence="4" key="1">
    <citation type="submission" date="2023-07" db="EMBL/GenBank/DDBJ databases">
        <authorList>
            <consortium name="CYATHOMIX"/>
        </authorList>
    </citation>
    <scope>NUCLEOTIDE SEQUENCE</scope>
    <source>
        <strain evidence="4">N/A</strain>
    </source>
</reference>
<sequence length="363" mass="40930">MIALALLCLLLSAEMLSVRVSNKAPVKSFIKNEDPVYVEEIFADEASNTTSLSEDDVPPKEIPDDDAPPVEFAEDTSLHPSITTRKTKGIGSSSARLTNKTRTAAFANIATISPQRNPRKLMAMGALLKQQLTELREKNRIAFENSMKRRKDRSYHLKWALFLIPLSVLVAYAIFVIVKRRRYSLQMETSATSISMQEQRRTPSAELRKMNWTTKRIPRPQPVISDHFDKKKFTDKGPLVLTKELKGDVKFATLPSHEIVRVEFDDKLNEIVQIGSSVEVYPKEDQTHQSNVKSKLKKDLETSKALPLDRTQLKSVKDTRSKLEEIKEMKTEPASTSIADLQSAPAEEPLSNGRSARTPSNRN</sequence>
<keyword evidence="3" id="KW-0732">Signal</keyword>
<keyword evidence="2" id="KW-0812">Transmembrane</keyword>
<evidence type="ECO:0000313" key="4">
    <source>
        <dbReference type="EMBL" id="CAJ0589881.1"/>
    </source>
</evidence>
<organism evidence="4 5">
    <name type="scientific">Cylicocyclus nassatus</name>
    <name type="common">Nematode worm</name>
    <dbReference type="NCBI Taxonomy" id="53992"/>
    <lineage>
        <taxon>Eukaryota</taxon>
        <taxon>Metazoa</taxon>
        <taxon>Ecdysozoa</taxon>
        <taxon>Nematoda</taxon>
        <taxon>Chromadorea</taxon>
        <taxon>Rhabditida</taxon>
        <taxon>Rhabditina</taxon>
        <taxon>Rhabditomorpha</taxon>
        <taxon>Strongyloidea</taxon>
        <taxon>Strongylidae</taxon>
        <taxon>Cylicocyclus</taxon>
    </lineage>
</organism>
<keyword evidence="2" id="KW-0472">Membrane</keyword>
<comment type="caution">
    <text evidence="4">The sequence shown here is derived from an EMBL/GenBank/DDBJ whole genome shotgun (WGS) entry which is preliminary data.</text>
</comment>
<feature type="signal peptide" evidence="3">
    <location>
        <begin position="1"/>
        <end position="17"/>
    </location>
</feature>
<evidence type="ECO:0000256" key="2">
    <source>
        <dbReference type="SAM" id="Phobius"/>
    </source>
</evidence>
<dbReference type="Proteomes" id="UP001176961">
    <property type="component" value="Unassembled WGS sequence"/>
</dbReference>
<name>A0AA36GIG6_CYLNA</name>
<feature type="compositionally biased region" description="Basic and acidic residues" evidence="1">
    <location>
        <begin position="315"/>
        <end position="331"/>
    </location>
</feature>
<dbReference type="AlphaFoldDB" id="A0AA36GIG6"/>